<dbReference type="FunFam" id="3.40.50.1820:FF:000021">
    <property type="entry name" value="Lipase"/>
    <property type="match status" value="1"/>
</dbReference>
<evidence type="ECO:0000256" key="5">
    <source>
        <dbReference type="ARBA" id="ARBA00023098"/>
    </source>
</evidence>
<evidence type="ECO:0000256" key="7">
    <source>
        <dbReference type="PIRNR" id="PIRNR000862"/>
    </source>
</evidence>
<evidence type="ECO:0000313" key="10">
    <source>
        <dbReference type="EMBL" id="CAB3248235.1"/>
    </source>
</evidence>
<dbReference type="AlphaFoldDB" id="A0A8S1APH0"/>
<evidence type="ECO:0000256" key="6">
    <source>
        <dbReference type="ARBA" id="ARBA00023180"/>
    </source>
</evidence>
<sequence length="388" mass="43880">MALDLSLYKTTLDILEDARLDTFSLIKKYGYPCEIHRVITEDKYVLEMHRVPHGRNNLNDKPKGVVFLQHGLLSSSAEWVLMSPGKGFAYLLADAGYDVWMGNARGNTYSRKHVTIKPTSSSFWKFSWHEIGYYDVPAMIDYVLKETGVQKIQYIGFSQGTAVFWVMMSTRPEYNEKVSAMQALAPVGYVGNIKSPLIKAIAPFTNSLEIITKIIGPDEILPNGIINELAGQKLCIEEAITQVLCTNLLFLICGFNEEQLNTTMLPVVLGHTPAGAATRQFIHFGQLYNSKKFVQFDFGMIGNKLRYGTFKPPPYNLSAIRTPVFFHYADNDWLSTPTDVKKLSDEIPSSVGIYRVPHTKFNHLDFVFANNATEYIYKRVLNIIAEFV</sequence>
<dbReference type="GO" id="GO:0016042">
    <property type="term" value="P:lipid catabolic process"/>
    <property type="evidence" value="ECO:0007669"/>
    <property type="project" value="UniProtKB-KW"/>
</dbReference>
<keyword evidence="6" id="KW-0325">Glycoprotein</keyword>
<dbReference type="InterPro" id="IPR006693">
    <property type="entry name" value="AB_hydrolase_lipase"/>
</dbReference>
<dbReference type="Gene3D" id="3.40.50.1820">
    <property type="entry name" value="alpha/beta hydrolase"/>
    <property type="match status" value="1"/>
</dbReference>
<keyword evidence="3 7" id="KW-0378">Hydrolase</keyword>
<dbReference type="InterPro" id="IPR029058">
    <property type="entry name" value="AB_hydrolase_fold"/>
</dbReference>
<keyword evidence="4 7" id="KW-0442">Lipid degradation</keyword>
<feature type="active site" description="Charge relay system" evidence="8">
    <location>
        <position position="332"/>
    </location>
</feature>
<evidence type="ECO:0000256" key="1">
    <source>
        <dbReference type="ARBA" id="ARBA00010701"/>
    </source>
</evidence>
<evidence type="ECO:0000313" key="11">
    <source>
        <dbReference type="Proteomes" id="UP000494106"/>
    </source>
</evidence>
<proteinExistence type="inferred from homology"/>
<name>A0A8S1APH0_ARCPL</name>
<dbReference type="OrthoDB" id="9974421at2759"/>
<feature type="active site" description="Charge relay system" evidence="8">
    <location>
        <position position="363"/>
    </location>
</feature>
<comment type="caution">
    <text evidence="10">The sequence shown here is derived from an EMBL/GenBank/DDBJ whole genome shotgun (WGS) entry which is preliminary data.</text>
</comment>
<keyword evidence="11" id="KW-1185">Reference proteome</keyword>
<gene>
    <name evidence="10" type="ORF">APLA_LOCUS11612</name>
</gene>
<evidence type="ECO:0000256" key="4">
    <source>
        <dbReference type="ARBA" id="ARBA00022963"/>
    </source>
</evidence>
<protein>
    <recommendedName>
        <fullName evidence="7">Lipase</fullName>
    </recommendedName>
</protein>
<dbReference type="EMBL" id="CADEBC010000532">
    <property type="protein sequence ID" value="CAB3248235.1"/>
    <property type="molecule type" value="Genomic_DNA"/>
</dbReference>
<feature type="active site" description="Nucleophile" evidence="8">
    <location>
        <position position="158"/>
    </location>
</feature>
<evidence type="ECO:0000256" key="2">
    <source>
        <dbReference type="ARBA" id="ARBA00022729"/>
    </source>
</evidence>
<evidence type="ECO:0000259" key="9">
    <source>
        <dbReference type="Pfam" id="PF04083"/>
    </source>
</evidence>
<feature type="domain" description="Partial AB-hydrolase lipase" evidence="9">
    <location>
        <begin position="25"/>
        <end position="82"/>
    </location>
</feature>
<organism evidence="10 11">
    <name type="scientific">Arctia plantaginis</name>
    <name type="common">Wood tiger moth</name>
    <name type="synonym">Phalaena plantaginis</name>
    <dbReference type="NCBI Taxonomy" id="874455"/>
    <lineage>
        <taxon>Eukaryota</taxon>
        <taxon>Metazoa</taxon>
        <taxon>Ecdysozoa</taxon>
        <taxon>Arthropoda</taxon>
        <taxon>Hexapoda</taxon>
        <taxon>Insecta</taxon>
        <taxon>Pterygota</taxon>
        <taxon>Neoptera</taxon>
        <taxon>Endopterygota</taxon>
        <taxon>Lepidoptera</taxon>
        <taxon>Glossata</taxon>
        <taxon>Ditrysia</taxon>
        <taxon>Noctuoidea</taxon>
        <taxon>Erebidae</taxon>
        <taxon>Arctiinae</taxon>
        <taxon>Arctia</taxon>
    </lineage>
</organism>
<dbReference type="PANTHER" id="PTHR11005">
    <property type="entry name" value="LYSOSOMAL ACID LIPASE-RELATED"/>
    <property type="match status" value="1"/>
</dbReference>
<dbReference type="InterPro" id="IPR025483">
    <property type="entry name" value="Lipase_euk"/>
</dbReference>
<dbReference type="PIRSF" id="PIRSF000862">
    <property type="entry name" value="Steryl_ester_lip"/>
    <property type="match status" value="1"/>
</dbReference>
<comment type="similarity">
    <text evidence="1 7">Belongs to the AB hydrolase superfamily. Lipase family.</text>
</comment>
<keyword evidence="5" id="KW-0443">Lipid metabolism</keyword>
<evidence type="ECO:0000256" key="8">
    <source>
        <dbReference type="PIRSR" id="PIRSR000862-1"/>
    </source>
</evidence>
<dbReference type="SUPFAM" id="SSF53474">
    <property type="entry name" value="alpha/beta-Hydrolases"/>
    <property type="match status" value="1"/>
</dbReference>
<dbReference type="Proteomes" id="UP000494106">
    <property type="component" value="Unassembled WGS sequence"/>
</dbReference>
<evidence type="ECO:0000256" key="3">
    <source>
        <dbReference type="ARBA" id="ARBA00022801"/>
    </source>
</evidence>
<reference evidence="10 11" key="1">
    <citation type="submission" date="2020-04" db="EMBL/GenBank/DDBJ databases">
        <authorList>
            <person name="Wallbank WR R."/>
            <person name="Pardo Diaz C."/>
            <person name="Kozak K."/>
            <person name="Martin S."/>
            <person name="Jiggins C."/>
            <person name="Moest M."/>
            <person name="Warren A I."/>
            <person name="Byers J.R.P. K."/>
            <person name="Montejo-Kovacevich G."/>
            <person name="Yen C E."/>
        </authorList>
    </citation>
    <scope>NUCLEOTIDE SEQUENCE [LARGE SCALE GENOMIC DNA]</scope>
</reference>
<keyword evidence="2" id="KW-0732">Signal</keyword>
<accession>A0A8S1APH0</accession>
<dbReference type="GO" id="GO:0016788">
    <property type="term" value="F:hydrolase activity, acting on ester bonds"/>
    <property type="evidence" value="ECO:0007669"/>
    <property type="project" value="InterPro"/>
</dbReference>
<dbReference type="Pfam" id="PF04083">
    <property type="entry name" value="Abhydro_lipase"/>
    <property type="match status" value="1"/>
</dbReference>